<accession>A0A345E500</accession>
<dbReference type="AlphaFoldDB" id="A0A345E500"/>
<organism evidence="3 4">
    <name type="scientific">Haloplanus rubicundus</name>
    <dbReference type="NCBI Taxonomy" id="1547898"/>
    <lineage>
        <taxon>Archaea</taxon>
        <taxon>Methanobacteriati</taxon>
        <taxon>Methanobacteriota</taxon>
        <taxon>Stenosarchaea group</taxon>
        <taxon>Halobacteria</taxon>
        <taxon>Halobacteriales</taxon>
        <taxon>Haloferacaceae</taxon>
        <taxon>Haloplanus</taxon>
    </lineage>
</organism>
<feature type="transmembrane region" description="Helical" evidence="1">
    <location>
        <begin position="163"/>
        <end position="182"/>
    </location>
</feature>
<dbReference type="PANTHER" id="PTHR42204">
    <property type="entry name" value="INTEGRAL MEMBRANE PROTEIN"/>
    <property type="match status" value="1"/>
</dbReference>
<dbReference type="OrthoDB" id="53365at2157"/>
<evidence type="ECO:0000313" key="4">
    <source>
        <dbReference type="Proteomes" id="UP000253273"/>
    </source>
</evidence>
<dbReference type="KEGG" id="haj:DU500_13035"/>
<feature type="domain" description="DUF112" evidence="2">
    <location>
        <begin position="16"/>
        <end position="399"/>
    </location>
</feature>
<keyword evidence="1" id="KW-0812">Transmembrane</keyword>
<name>A0A345E500_9EURY</name>
<dbReference type="Proteomes" id="UP000253273">
    <property type="component" value="Chromosome"/>
</dbReference>
<keyword evidence="4" id="KW-1185">Reference proteome</keyword>
<evidence type="ECO:0000259" key="2">
    <source>
        <dbReference type="Pfam" id="PF01970"/>
    </source>
</evidence>
<dbReference type="EMBL" id="CP031150">
    <property type="protein sequence ID" value="AXG07272.1"/>
    <property type="molecule type" value="Genomic_DNA"/>
</dbReference>
<evidence type="ECO:0000256" key="1">
    <source>
        <dbReference type="SAM" id="Phobius"/>
    </source>
</evidence>
<dbReference type="Pfam" id="PF01970">
    <property type="entry name" value="TctA"/>
    <property type="match status" value="1"/>
</dbReference>
<feature type="transmembrane region" description="Helical" evidence="1">
    <location>
        <begin position="189"/>
        <end position="210"/>
    </location>
</feature>
<dbReference type="RefSeq" id="WP_114586402.1">
    <property type="nucleotide sequence ID" value="NZ_CP031150.1"/>
</dbReference>
<dbReference type="InterPro" id="IPR002823">
    <property type="entry name" value="DUF112_TM"/>
</dbReference>
<evidence type="ECO:0000313" key="3">
    <source>
        <dbReference type="EMBL" id="AXG07272.1"/>
    </source>
</evidence>
<sequence>MLPVPAATPTVGTTALAYALLGVVLGTCSGLTPGLHANNFALLLASVVPSLPGPTVALGAAMLAAGVVHTFLDVVPALTLGVPDPATAAVTLPGHRLVLDGRGREALRLSALGSGLAVVVALLVAVPVTRAVEAFYPTLRRHLPVLLAAVGAFLVATEPTWRRRLAAVATIGVAAGLGWLVLDLEPTGPVAAGGVLAPLFAGLFGAPVLIEALSGEGVPPQADPTVTLDPRTVLGTASAGAGAGALVGYLPGVSAAVGTVLVLPAVPGKSGARGFLVASSGANTANTVFALFALLALGTPRTGVMVAMDRADTVASAGVLLGTVCLAAAAGFALVVSVGDAYLRTVGRLDYARVCLATGGLLVVLAYLFAGSLGLAIFALAAVVGLLPPVLGVRRVHLMAVLGPAIVLA</sequence>
<keyword evidence="1" id="KW-1133">Transmembrane helix</keyword>
<feature type="transmembrane region" description="Helical" evidence="1">
    <location>
        <begin position="317"/>
        <end position="339"/>
    </location>
</feature>
<feature type="transmembrane region" description="Helical" evidence="1">
    <location>
        <begin position="138"/>
        <end position="157"/>
    </location>
</feature>
<feature type="transmembrane region" description="Helical" evidence="1">
    <location>
        <begin position="40"/>
        <end position="68"/>
    </location>
</feature>
<keyword evidence="1" id="KW-0472">Membrane</keyword>
<protein>
    <recommendedName>
        <fullName evidence="2">DUF112 domain-containing protein</fullName>
    </recommendedName>
</protein>
<feature type="transmembrane region" description="Helical" evidence="1">
    <location>
        <begin position="106"/>
        <end position="126"/>
    </location>
</feature>
<gene>
    <name evidence="3" type="ORF">DU500_13035</name>
</gene>
<dbReference type="PANTHER" id="PTHR42204:SF1">
    <property type="entry name" value="INTEGRAL MEMBRANE PROTEIN"/>
    <property type="match status" value="1"/>
</dbReference>
<dbReference type="GeneID" id="37284326"/>
<feature type="transmembrane region" description="Helical" evidence="1">
    <location>
        <begin position="239"/>
        <end position="263"/>
    </location>
</feature>
<reference evidence="3 4" key="1">
    <citation type="submission" date="2018-07" db="EMBL/GenBank/DDBJ databases">
        <title>Genome sequences of Haloplanus sp. CBA1113.</title>
        <authorList>
            <person name="Kim Y.B."/>
            <person name="Roh S.W."/>
        </authorList>
    </citation>
    <scope>NUCLEOTIDE SEQUENCE [LARGE SCALE GENOMIC DNA]</scope>
    <source>
        <strain evidence="3 4">CBA1113</strain>
    </source>
</reference>
<feature type="transmembrane region" description="Helical" evidence="1">
    <location>
        <begin position="6"/>
        <end position="28"/>
    </location>
</feature>
<feature type="transmembrane region" description="Helical" evidence="1">
    <location>
        <begin position="275"/>
        <end position="297"/>
    </location>
</feature>
<proteinExistence type="predicted"/>